<feature type="transmembrane region" description="Helical" evidence="6">
    <location>
        <begin position="362"/>
        <end position="380"/>
    </location>
</feature>
<feature type="transmembrane region" description="Helical" evidence="6">
    <location>
        <begin position="330"/>
        <end position="350"/>
    </location>
</feature>
<sequence>MSNLKSLAKDTAIYGLSSIVGRFLNYLLVPVYTMSMPVESGGYGVVTNIYAWVALVLVLLTCGMETGFFRFANREGEDPMRVYSTTLLAVAGGCVVFLALGLGFLPCVANWLGYGEHPWYVGMMMIVVAMDAVQSIPFAYLRYRKRALRFAALKMLFIVLNIGLNMAYYVGMDGEDVGCAFLFNLICTSVIMVCMVPELSGFRYVLDRALLRRMLRYCLPLLVLGIAGILNQVADKIIFPFVYPDPAETNVQLGIYGACAKVAMIMAMLTQAFRYAYEPFVFGKSRDKDNRETYALVMKFFIIFTLLAFLAVMFYLDILKYLIDRSYWEGLRVVPVVMMAEIFMGVYFNLSFWYKLIDETRWGAWFSLAGCAVLVAVNVALVPRFGYMACAWGGFAGYGVAMLFSYFVGQKKYPIRYDLRGIGTYVLLAAVLYAAGEYMPIDSLGLRLLWRTVLLLVFVAYIIRRDLPLSHWPVIGRRFAKRKS</sequence>
<evidence type="ECO:0000256" key="3">
    <source>
        <dbReference type="ARBA" id="ARBA00022692"/>
    </source>
</evidence>
<feature type="transmembrane region" description="Helical" evidence="6">
    <location>
        <begin position="419"/>
        <end position="436"/>
    </location>
</feature>
<evidence type="ECO:0000313" key="8">
    <source>
        <dbReference type="Proteomes" id="UP000823862"/>
    </source>
</evidence>
<evidence type="ECO:0000256" key="2">
    <source>
        <dbReference type="ARBA" id="ARBA00022475"/>
    </source>
</evidence>
<feature type="transmembrane region" description="Helical" evidence="6">
    <location>
        <begin position="181"/>
        <end position="202"/>
    </location>
</feature>
<evidence type="ECO:0000313" key="7">
    <source>
        <dbReference type="EMBL" id="HJA86376.1"/>
    </source>
</evidence>
<evidence type="ECO:0000256" key="5">
    <source>
        <dbReference type="ARBA" id="ARBA00023136"/>
    </source>
</evidence>
<gene>
    <name evidence="7" type="ORF">H9950_09360</name>
</gene>
<dbReference type="AlphaFoldDB" id="A0A9D2HXN0"/>
<feature type="transmembrane region" description="Helical" evidence="6">
    <location>
        <begin position="448"/>
        <end position="463"/>
    </location>
</feature>
<keyword evidence="5 6" id="KW-0472">Membrane</keyword>
<feature type="transmembrane region" description="Helical" evidence="6">
    <location>
        <begin position="83"/>
        <end position="113"/>
    </location>
</feature>
<feature type="transmembrane region" description="Helical" evidence="6">
    <location>
        <begin position="253"/>
        <end position="273"/>
    </location>
</feature>
<keyword evidence="2" id="KW-1003">Cell membrane</keyword>
<feature type="transmembrane region" description="Helical" evidence="6">
    <location>
        <begin position="12"/>
        <end position="29"/>
    </location>
</feature>
<name>A0A9D2HXN0_9BACE</name>
<organism evidence="7 8">
    <name type="scientific">Candidatus Bacteroides avicola</name>
    <dbReference type="NCBI Taxonomy" id="2838468"/>
    <lineage>
        <taxon>Bacteria</taxon>
        <taxon>Pseudomonadati</taxon>
        <taxon>Bacteroidota</taxon>
        <taxon>Bacteroidia</taxon>
        <taxon>Bacteroidales</taxon>
        <taxon>Bacteroidaceae</taxon>
        <taxon>Bacteroides</taxon>
    </lineage>
</organism>
<feature type="transmembrane region" description="Helical" evidence="6">
    <location>
        <begin position="214"/>
        <end position="233"/>
    </location>
</feature>
<proteinExistence type="predicted"/>
<dbReference type="Proteomes" id="UP000823862">
    <property type="component" value="Unassembled WGS sequence"/>
</dbReference>
<evidence type="ECO:0000256" key="1">
    <source>
        <dbReference type="ARBA" id="ARBA00004651"/>
    </source>
</evidence>
<reference evidence="7" key="1">
    <citation type="journal article" date="2021" name="PeerJ">
        <title>Extensive microbial diversity within the chicken gut microbiome revealed by metagenomics and culture.</title>
        <authorList>
            <person name="Gilroy R."/>
            <person name="Ravi A."/>
            <person name="Getino M."/>
            <person name="Pursley I."/>
            <person name="Horton D.L."/>
            <person name="Alikhan N.F."/>
            <person name="Baker D."/>
            <person name="Gharbi K."/>
            <person name="Hall N."/>
            <person name="Watson M."/>
            <person name="Adriaenssens E.M."/>
            <person name="Foster-Nyarko E."/>
            <person name="Jarju S."/>
            <person name="Secka A."/>
            <person name="Antonio M."/>
            <person name="Oren A."/>
            <person name="Chaudhuri R.R."/>
            <person name="La Ragione R."/>
            <person name="Hildebrand F."/>
            <person name="Pallen M.J."/>
        </authorList>
    </citation>
    <scope>NUCLEOTIDE SEQUENCE</scope>
    <source>
        <strain evidence="7">ChiHjej12B11-9795</strain>
    </source>
</reference>
<feature type="transmembrane region" description="Helical" evidence="6">
    <location>
        <begin position="148"/>
        <end position="169"/>
    </location>
</feature>
<keyword evidence="3 6" id="KW-0812">Transmembrane</keyword>
<dbReference type="PANTHER" id="PTHR30250">
    <property type="entry name" value="PST FAMILY PREDICTED COLANIC ACID TRANSPORTER"/>
    <property type="match status" value="1"/>
</dbReference>
<feature type="transmembrane region" description="Helical" evidence="6">
    <location>
        <begin position="386"/>
        <end position="407"/>
    </location>
</feature>
<feature type="transmembrane region" description="Helical" evidence="6">
    <location>
        <begin position="294"/>
        <end position="318"/>
    </location>
</feature>
<comment type="subcellular location">
    <subcellularLocation>
        <location evidence="1">Cell membrane</location>
        <topology evidence="1">Multi-pass membrane protein</topology>
    </subcellularLocation>
</comment>
<dbReference type="EMBL" id="DWZI01000045">
    <property type="protein sequence ID" value="HJA86376.1"/>
    <property type="molecule type" value="Genomic_DNA"/>
</dbReference>
<accession>A0A9D2HXN0</accession>
<protein>
    <submittedName>
        <fullName evidence="7">Lipopolysaccharide biosynthesis protein</fullName>
    </submittedName>
</protein>
<dbReference type="InterPro" id="IPR050833">
    <property type="entry name" value="Poly_Biosynth_Transport"/>
</dbReference>
<comment type="caution">
    <text evidence="7">The sequence shown here is derived from an EMBL/GenBank/DDBJ whole genome shotgun (WGS) entry which is preliminary data.</text>
</comment>
<reference evidence="7" key="2">
    <citation type="submission" date="2021-04" db="EMBL/GenBank/DDBJ databases">
        <authorList>
            <person name="Gilroy R."/>
        </authorList>
    </citation>
    <scope>NUCLEOTIDE SEQUENCE</scope>
    <source>
        <strain evidence="7">ChiHjej12B11-9795</strain>
    </source>
</reference>
<dbReference type="PANTHER" id="PTHR30250:SF11">
    <property type="entry name" value="O-ANTIGEN TRANSPORTER-RELATED"/>
    <property type="match status" value="1"/>
</dbReference>
<keyword evidence="4 6" id="KW-1133">Transmembrane helix</keyword>
<evidence type="ECO:0000256" key="4">
    <source>
        <dbReference type="ARBA" id="ARBA00022989"/>
    </source>
</evidence>
<evidence type="ECO:0000256" key="6">
    <source>
        <dbReference type="SAM" id="Phobius"/>
    </source>
</evidence>
<feature type="transmembrane region" description="Helical" evidence="6">
    <location>
        <begin position="119"/>
        <end position="141"/>
    </location>
</feature>
<dbReference type="GO" id="GO:0005886">
    <property type="term" value="C:plasma membrane"/>
    <property type="evidence" value="ECO:0007669"/>
    <property type="project" value="UniProtKB-SubCell"/>
</dbReference>
<feature type="transmembrane region" description="Helical" evidence="6">
    <location>
        <begin position="49"/>
        <end position="71"/>
    </location>
</feature>